<proteinExistence type="predicted"/>
<dbReference type="InterPro" id="IPR029063">
    <property type="entry name" value="SAM-dependent_MTases_sf"/>
</dbReference>
<protein>
    <submittedName>
        <fullName evidence="1">Methyltransferase</fullName>
    </submittedName>
</protein>
<keyword evidence="1" id="KW-0808">Transferase</keyword>
<dbReference type="Proteomes" id="UP000053429">
    <property type="component" value="Unassembled WGS sequence"/>
</dbReference>
<dbReference type="GO" id="GO:0032259">
    <property type="term" value="P:methylation"/>
    <property type="evidence" value="ECO:0007669"/>
    <property type="project" value="UniProtKB-KW"/>
</dbReference>
<sequence length="263" mass="29040">MTDTGLRLDTSKPHSARMYDYFLGGKDNYPVDAEAAEQVVSLFPDVRDMARTNRRFMHRASRLLAERGVRQFLDIGTGIPTEPNLHQIVQGIAPDARVVYADNDPIVLRHAEALLHSTREGRTAYVHGDVREPGKILAEARETLDFSRPIALSLVALLHLVPDEDEPARIVSELIEPLAPGSHVTLSHATGDFDPETWERVVEVYRRGGTPAQVRSREAFAAFFTGLDLLAPGVALAANWHPEQGEQPGSDDIPLYVGVARKP</sequence>
<evidence type="ECO:0000313" key="1">
    <source>
        <dbReference type="EMBL" id="KUO03346.1"/>
    </source>
</evidence>
<comment type="caution">
    <text evidence="1">The sequence shown here is derived from an EMBL/GenBank/DDBJ whole genome shotgun (WGS) entry which is preliminary data.</text>
</comment>
<gene>
    <name evidence="1" type="ORF">AQJ67_16635</name>
</gene>
<organism evidence="1 2">
    <name type="scientific">Streptomyces caeruleatus</name>
    <dbReference type="NCBI Taxonomy" id="661399"/>
    <lineage>
        <taxon>Bacteria</taxon>
        <taxon>Bacillati</taxon>
        <taxon>Actinomycetota</taxon>
        <taxon>Actinomycetes</taxon>
        <taxon>Kitasatosporales</taxon>
        <taxon>Streptomycetaceae</taxon>
        <taxon>Streptomyces</taxon>
    </lineage>
</organism>
<keyword evidence="1" id="KW-0489">Methyltransferase</keyword>
<dbReference type="SUPFAM" id="SSF53335">
    <property type="entry name" value="S-adenosyl-L-methionine-dependent methyltransferases"/>
    <property type="match status" value="1"/>
</dbReference>
<dbReference type="GO" id="GO:0008168">
    <property type="term" value="F:methyltransferase activity"/>
    <property type="evidence" value="ECO:0007669"/>
    <property type="project" value="UniProtKB-KW"/>
</dbReference>
<dbReference type="EMBL" id="LMWY01000018">
    <property type="protein sequence ID" value="KUO03346.1"/>
    <property type="molecule type" value="Genomic_DNA"/>
</dbReference>
<dbReference type="Gene3D" id="3.40.50.150">
    <property type="entry name" value="Vaccinia Virus protein VP39"/>
    <property type="match status" value="1"/>
</dbReference>
<dbReference type="CDD" id="cd02440">
    <property type="entry name" value="AdoMet_MTases"/>
    <property type="match status" value="1"/>
</dbReference>
<dbReference type="STRING" id="661399.AQJ67_16635"/>
<reference evidence="1 2" key="1">
    <citation type="submission" date="2015-10" db="EMBL/GenBank/DDBJ databases">
        <title>Draft genome sequence of Streptomyces caeruleatus NRRL B-24802, type strain for the species Streptomyces caeruleatus.</title>
        <authorList>
            <person name="Ruckert C."/>
            <person name="Winkler A."/>
            <person name="Kalinowski J."/>
            <person name="Kampfer P."/>
            <person name="Glaeser S."/>
        </authorList>
    </citation>
    <scope>NUCLEOTIDE SEQUENCE [LARGE SCALE GENOMIC DNA]</scope>
    <source>
        <strain evidence="1 2">NRRL B-24802</strain>
    </source>
</reference>
<dbReference type="OrthoDB" id="4134439at2"/>
<keyword evidence="2" id="KW-1185">Reference proteome</keyword>
<name>A0A101U3B9_9ACTN</name>
<dbReference type="Pfam" id="PF04672">
    <property type="entry name" value="Methyltransf_19"/>
    <property type="match status" value="1"/>
</dbReference>
<dbReference type="PIRSF" id="PIRSF017393">
    <property type="entry name" value="MTase_SAV2177"/>
    <property type="match status" value="1"/>
</dbReference>
<dbReference type="RefSeq" id="WP_062719542.1">
    <property type="nucleotide sequence ID" value="NZ_KQ948928.1"/>
</dbReference>
<dbReference type="AlphaFoldDB" id="A0A101U3B9"/>
<accession>A0A101U3B9</accession>
<dbReference type="InterPro" id="IPR006764">
    <property type="entry name" value="SAM_dep_MeTrfase_SAV2177_type"/>
</dbReference>
<evidence type="ECO:0000313" key="2">
    <source>
        <dbReference type="Proteomes" id="UP000053429"/>
    </source>
</evidence>